<dbReference type="Gene3D" id="1.20.1260.10">
    <property type="match status" value="2"/>
</dbReference>
<feature type="domain" description="DUF305" evidence="3">
    <location>
        <begin position="176"/>
        <end position="239"/>
    </location>
</feature>
<feature type="region of interest" description="Disordered" evidence="1">
    <location>
        <begin position="260"/>
        <end position="315"/>
    </location>
</feature>
<dbReference type="InterPro" id="IPR012347">
    <property type="entry name" value="Ferritin-like"/>
</dbReference>
<evidence type="ECO:0000259" key="3">
    <source>
        <dbReference type="Pfam" id="PF03713"/>
    </source>
</evidence>
<evidence type="ECO:0000256" key="1">
    <source>
        <dbReference type="SAM" id="MobiDB-lite"/>
    </source>
</evidence>
<evidence type="ECO:0000256" key="2">
    <source>
        <dbReference type="SAM" id="SignalP"/>
    </source>
</evidence>
<evidence type="ECO:0000313" key="4">
    <source>
        <dbReference type="EMBL" id="MBW8268973.1"/>
    </source>
</evidence>
<feature type="compositionally biased region" description="Low complexity" evidence="1">
    <location>
        <begin position="262"/>
        <end position="315"/>
    </location>
</feature>
<accession>A0ABS7F0E2</accession>
<comment type="caution">
    <text evidence="4">The sequence shown here is derived from an EMBL/GenBank/DDBJ whole genome shotgun (WGS) entry which is preliminary data.</text>
</comment>
<keyword evidence="5" id="KW-1185">Reference proteome</keyword>
<evidence type="ECO:0000313" key="5">
    <source>
        <dbReference type="Proteomes" id="UP001519924"/>
    </source>
</evidence>
<keyword evidence="2" id="KW-0732">Signal</keyword>
<feature type="domain" description="DUF305" evidence="3">
    <location>
        <begin position="73"/>
        <end position="130"/>
    </location>
</feature>
<organism evidence="4 5">
    <name type="scientific">Caldovatus aquaticus</name>
    <dbReference type="NCBI Taxonomy" id="2865671"/>
    <lineage>
        <taxon>Bacteria</taxon>
        <taxon>Pseudomonadati</taxon>
        <taxon>Pseudomonadota</taxon>
        <taxon>Alphaproteobacteria</taxon>
        <taxon>Acetobacterales</taxon>
        <taxon>Roseomonadaceae</taxon>
        <taxon>Caldovatus</taxon>
    </lineage>
</organism>
<dbReference type="Proteomes" id="UP001519924">
    <property type="component" value="Unassembled WGS sequence"/>
</dbReference>
<dbReference type="PANTHER" id="PTHR36933">
    <property type="entry name" value="SLL0788 PROTEIN"/>
    <property type="match status" value="1"/>
</dbReference>
<proteinExistence type="predicted"/>
<dbReference type="PROSITE" id="PS51318">
    <property type="entry name" value="TAT"/>
    <property type="match status" value="1"/>
</dbReference>
<protein>
    <submittedName>
        <fullName evidence="4">DUF305 domain-containing protein</fullName>
    </submittedName>
</protein>
<dbReference type="EMBL" id="JAHZUY010000008">
    <property type="protein sequence ID" value="MBW8268973.1"/>
    <property type="molecule type" value="Genomic_DNA"/>
</dbReference>
<reference evidence="4 5" key="1">
    <citation type="submission" date="2021-08" db="EMBL/GenBank/DDBJ databases">
        <title>Caldovatus sediminis gen. nov., sp. nov., a moderately thermophilic bacterium isolated from a hot spring.</title>
        <authorList>
            <person name="Hu C.-J."/>
            <person name="Li W.-J."/>
            <person name="Xian W.-D."/>
        </authorList>
    </citation>
    <scope>NUCLEOTIDE SEQUENCE [LARGE SCALE GENOMIC DNA]</scope>
    <source>
        <strain evidence="4 5">SYSU G05006</strain>
    </source>
</reference>
<dbReference type="RefSeq" id="WP_220116593.1">
    <property type="nucleotide sequence ID" value="NZ_JAHZUY010000008.1"/>
</dbReference>
<name>A0ABS7F0E2_9PROT</name>
<dbReference type="InterPro" id="IPR006311">
    <property type="entry name" value="TAT_signal"/>
</dbReference>
<sequence length="315" mass="32824">MTAARSPAAPGRRRAGLAAAAAMLAALAGPPARADQATDPLREYAPGDAPVPSIWFDVLILPPGADPAEAARAAAEADRRYVAAMRAHHAGALTMARAYLADPNASSPVLRRLAQAIIENQAYEIALLDDIARRIEERPRLADLGFVRLALRPLATENLGQIWGFRRAPLPGIAEALADGPVTERDVQFAKAMTIHHQAALDMARAYNADPNARNGVLKWLNVGIIADQSQEIALMRRVIAAYPGDPEAVRVDPSMIHGMEGHAAAPGHAGGHAAEAPAAAPAPTAAPARRSAATAAARRPAPRPAAAAPAGHAH</sequence>
<feature type="chain" id="PRO_5047213124" evidence="2">
    <location>
        <begin position="35"/>
        <end position="315"/>
    </location>
</feature>
<dbReference type="PANTHER" id="PTHR36933:SF1">
    <property type="entry name" value="SLL0788 PROTEIN"/>
    <property type="match status" value="1"/>
</dbReference>
<gene>
    <name evidence="4" type="ORF">K1J50_05680</name>
</gene>
<dbReference type="InterPro" id="IPR005183">
    <property type="entry name" value="DUF305_CopM-like"/>
</dbReference>
<feature type="signal peptide" evidence="2">
    <location>
        <begin position="1"/>
        <end position="34"/>
    </location>
</feature>
<dbReference type="Pfam" id="PF03713">
    <property type="entry name" value="DUF305"/>
    <property type="match status" value="2"/>
</dbReference>